<keyword evidence="1" id="KW-1133">Transmembrane helix</keyword>
<keyword evidence="1" id="KW-0812">Transmembrane</keyword>
<keyword evidence="4" id="KW-1185">Reference proteome</keyword>
<gene>
    <name evidence="3" type="ORF">A5888_001273</name>
    <name evidence="2" type="ORF">A5888_003239</name>
</gene>
<reference evidence="2" key="1">
    <citation type="submission" date="2017-05" db="EMBL/GenBank/DDBJ databases">
        <title>The Genome Sequence of Enterococcus sp. 9E7_DIV0242.</title>
        <authorList>
            <consortium name="The Broad Institute Genomics Platform"/>
            <consortium name="The Broad Institute Genomic Center for Infectious Diseases"/>
            <person name="Earl A."/>
            <person name="Manson A."/>
            <person name="Schwartman J."/>
            <person name="Gilmore M."/>
            <person name="Abouelleil A."/>
            <person name="Cao P."/>
            <person name="Chapman S."/>
            <person name="Cusick C."/>
            <person name="Shea T."/>
            <person name="Young S."/>
            <person name="Neafsey D."/>
            <person name="Nusbaum C."/>
            <person name="Birren B."/>
        </authorList>
    </citation>
    <scope>NUCLEOTIDE SEQUENCE [LARGE SCALE GENOMIC DNA]</scope>
    <source>
        <strain evidence="2">9E7_DIV0242</strain>
    </source>
</reference>
<evidence type="ECO:0000313" key="4">
    <source>
        <dbReference type="Proteomes" id="UP000195141"/>
    </source>
</evidence>
<proteinExistence type="predicted"/>
<sequence length="109" mass="12658">MRIFGLTIAEIATIIGLFGTFSAWLMWISKRAYQAIKDNISDPIKQNLDSLSAAITHLSNIVDSETNWTHERHSEVVEKLETHEEKLVDHNMKLVKHEQQIKTLFRKEK</sequence>
<dbReference type="OrthoDB" id="2186571at2"/>
<reference evidence="3" key="3">
    <citation type="submission" date="2024-03" db="EMBL/GenBank/DDBJ databases">
        <title>The Genome Sequence of Enterococcus sp. DIV0242b.</title>
        <authorList>
            <consortium name="The Broad Institute Genomics Platform"/>
            <consortium name="The Broad Institute Microbial Omics Core"/>
            <consortium name="The Broad Institute Genomic Center for Infectious Diseases"/>
            <person name="Earl A."/>
            <person name="Manson A."/>
            <person name="Gilmore M."/>
            <person name="Schwartman J."/>
            <person name="Shea T."/>
            <person name="Abouelleil A."/>
            <person name="Cao P."/>
            <person name="Chapman S."/>
            <person name="Cusick C."/>
            <person name="Young S."/>
            <person name="Neafsey D."/>
            <person name="Nusbaum C."/>
            <person name="Birren B."/>
        </authorList>
    </citation>
    <scope>NUCLEOTIDE SEQUENCE</scope>
    <source>
        <strain evidence="3">9E7_DIV0242</strain>
    </source>
</reference>
<reference evidence="3" key="2">
    <citation type="submission" date="2017-05" db="EMBL/GenBank/DDBJ databases">
        <authorList>
            <consortium name="The Broad Institute Genomics Platform"/>
            <consortium name="The Broad Institute Genomic Center for Infectious Diseases"/>
            <person name="Earl A."/>
            <person name="Manson A."/>
            <person name="Schwartman J."/>
            <person name="Gilmore M."/>
            <person name="Abouelleil A."/>
            <person name="Cao P."/>
            <person name="Chapman S."/>
            <person name="Cusick C."/>
            <person name="Shea T."/>
            <person name="Young S."/>
            <person name="Neafsey D."/>
            <person name="Nusbaum C."/>
            <person name="Birren B."/>
        </authorList>
    </citation>
    <scope>NUCLEOTIDE SEQUENCE</scope>
    <source>
        <strain evidence="3">9E7_DIV0242</strain>
    </source>
</reference>
<evidence type="ECO:0000256" key="1">
    <source>
        <dbReference type="SAM" id="Phobius"/>
    </source>
</evidence>
<feature type="transmembrane region" description="Helical" evidence="1">
    <location>
        <begin position="6"/>
        <end position="27"/>
    </location>
</feature>
<dbReference type="AlphaFoldDB" id="A0A242K248"/>
<dbReference type="Proteomes" id="UP000195141">
    <property type="component" value="Chromosome"/>
</dbReference>
<dbReference type="EMBL" id="NGMM01000006">
    <property type="protein sequence ID" value="OTP12661.1"/>
    <property type="molecule type" value="Genomic_DNA"/>
</dbReference>
<evidence type="ECO:0000313" key="3">
    <source>
        <dbReference type="EMBL" id="WYJ89551.1"/>
    </source>
</evidence>
<protein>
    <submittedName>
        <fullName evidence="2">Uncharacterized protein</fullName>
    </submittedName>
</protein>
<dbReference type="EMBL" id="CP147247">
    <property type="protein sequence ID" value="WYJ89551.1"/>
    <property type="molecule type" value="Genomic_DNA"/>
</dbReference>
<dbReference type="RefSeq" id="WP_086350251.1">
    <property type="nucleotide sequence ID" value="NZ_CP147247.1"/>
</dbReference>
<accession>A0A242K248</accession>
<organism evidence="2">
    <name type="scientific">Candidatus Enterococcus clewellii</name>
    <dbReference type="NCBI Taxonomy" id="1834193"/>
    <lineage>
        <taxon>Bacteria</taxon>
        <taxon>Bacillati</taxon>
        <taxon>Bacillota</taxon>
        <taxon>Bacilli</taxon>
        <taxon>Lactobacillales</taxon>
        <taxon>Enterococcaceae</taxon>
        <taxon>Enterococcus</taxon>
    </lineage>
</organism>
<keyword evidence="1" id="KW-0472">Membrane</keyword>
<evidence type="ECO:0000313" key="2">
    <source>
        <dbReference type="EMBL" id="OTP12661.1"/>
    </source>
</evidence>
<name>A0A242K248_9ENTE</name>